<evidence type="ECO:0000256" key="6">
    <source>
        <dbReference type="ARBA" id="ARBA00023136"/>
    </source>
</evidence>
<evidence type="ECO:0000256" key="3">
    <source>
        <dbReference type="ARBA" id="ARBA00022475"/>
    </source>
</evidence>
<keyword evidence="4 7" id="KW-0812">Transmembrane</keyword>
<evidence type="ECO:0000256" key="4">
    <source>
        <dbReference type="ARBA" id="ARBA00022692"/>
    </source>
</evidence>
<comment type="similarity">
    <text evidence="2">Belongs to the UPF0410 family.</text>
</comment>
<proteinExistence type="inferred from homology"/>
<evidence type="ECO:0000256" key="2">
    <source>
        <dbReference type="ARBA" id="ARBA00011006"/>
    </source>
</evidence>
<dbReference type="GO" id="GO:0005886">
    <property type="term" value="C:plasma membrane"/>
    <property type="evidence" value="ECO:0007669"/>
    <property type="project" value="UniProtKB-SubCell"/>
</dbReference>
<evidence type="ECO:0000313" key="9">
    <source>
        <dbReference type="Proteomes" id="UP000234206"/>
    </source>
</evidence>
<dbReference type="RefSeq" id="WP_070705611.1">
    <property type="nucleotide sequence ID" value="NZ_PKIZ01000001.1"/>
</dbReference>
<dbReference type="PANTHER" id="PTHR33884:SF3">
    <property type="entry name" value="UPF0410 PROTEIN YMGE"/>
    <property type="match status" value="1"/>
</dbReference>
<keyword evidence="9" id="KW-1185">Reference proteome</keyword>
<comment type="subcellular location">
    <subcellularLocation>
        <location evidence="1">Cell membrane</location>
        <topology evidence="1">Multi-pass membrane protein</topology>
    </subcellularLocation>
</comment>
<evidence type="ECO:0000256" key="5">
    <source>
        <dbReference type="ARBA" id="ARBA00022989"/>
    </source>
</evidence>
<keyword evidence="3" id="KW-1003">Cell membrane</keyword>
<protein>
    <submittedName>
        <fullName evidence="8">GlsB/YeaQ/YmgE family stress response membrane protein</fullName>
    </submittedName>
</protein>
<dbReference type="InterPro" id="IPR007341">
    <property type="entry name" value="Transgly_assoc"/>
</dbReference>
<keyword evidence="6 7" id="KW-0472">Membrane</keyword>
<dbReference type="EMBL" id="PKIZ01000001">
    <property type="protein sequence ID" value="PKZ42706.1"/>
    <property type="molecule type" value="Genomic_DNA"/>
</dbReference>
<feature type="transmembrane region" description="Helical" evidence="7">
    <location>
        <begin position="62"/>
        <end position="82"/>
    </location>
</feature>
<comment type="caution">
    <text evidence="8">The sequence shown here is derived from an EMBL/GenBank/DDBJ whole genome shotgun (WGS) entry which is preliminary data.</text>
</comment>
<keyword evidence="5 7" id="KW-1133">Transmembrane helix</keyword>
<dbReference type="Pfam" id="PF04226">
    <property type="entry name" value="Transgly_assoc"/>
    <property type="match status" value="1"/>
</dbReference>
<organism evidence="8 9">
    <name type="scientific">Kytococcus schroeteri</name>
    <dbReference type="NCBI Taxonomy" id="138300"/>
    <lineage>
        <taxon>Bacteria</taxon>
        <taxon>Bacillati</taxon>
        <taxon>Actinomycetota</taxon>
        <taxon>Actinomycetes</taxon>
        <taxon>Micrococcales</taxon>
        <taxon>Kytococcaceae</taxon>
        <taxon>Kytococcus</taxon>
    </lineage>
</organism>
<evidence type="ECO:0000313" key="8">
    <source>
        <dbReference type="EMBL" id="PKZ42706.1"/>
    </source>
</evidence>
<dbReference type="PANTHER" id="PTHR33884">
    <property type="entry name" value="UPF0410 PROTEIN YMGE"/>
    <property type="match status" value="1"/>
</dbReference>
<reference evidence="8 9" key="1">
    <citation type="submission" date="2017-12" db="EMBL/GenBank/DDBJ databases">
        <title>Phylogenetic diversity of female urinary microbiome.</title>
        <authorList>
            <person name="Thomas-White K."/>
            <person name="Wolfe A.J."/>
        </authorList>
    </citation>
    <scope>NUCLEOTIDE SEQUENCE [LARGE SCALE GENOMIC DNA]</scope>
    <source>
        <strain evidence="8 9">UMB1298</strain>
    </source>
</reference>
<dbReference type="AlphaFoldDB" id="A0A2I1PDL1"/>
<dbReference type="OrthoDB" id="5245115at2"/>
<dbReference type="Proteomes" id="UP000234206">
    <property type="component" value="Unassembled WGS sequence"/>
</dbReference>
<sequence>MWTIIAWIIVGGVAGWIASKIMGTDASMGIPANVITGVVGAGLFGFLWNILFADGNFMDRPFSIPSFLASIVGACLLLFIVGKLTHRR</sequence>
<feature type="transmembrane region" description="Helical" evidence="7">
    <location>
        <begin position="30"/>
        <end position="50"/>
    </location>
</feature>
<name>A0A2I1PDL1_9MICO</name>
<feature type="transmembrane region" description="Helical" evidence="7">
    <location>
        <begin position="6"/>
        <end position="23"/>
    </location>
</feature>
<evidence type="ECO:0000256" key="7">
    <source>
        <dbReference type="SAM" id="Phobius"/>
    </source>
</evidence>
<accession>A0A2I1PDL1</accession>
<evidence type="ECO:0000256" key="1">
    <source>
        <dbReference type="ARBA" id="ARBA00004651"/>
    </source>
</evidence>
<gene>
    <name evidence="8" type="ORF">CYJ76_00110</name>
</gene>